<evidence type="ECO:0000313" key="3">
    <source>
        <dbReference type="Proteomes" id="UP000762676"/>
    </source>
</evidence>
<name>A0AAV4EAP7_9GAST</name>
<dbReference type="Proteomes" id="UP000762676">
    <property type="component" value="Unassembled WGS sequence"/>
</dbReference>
<gene>
    <name evidence="2" type="ORF">ElyMa_001759200</name>
</gene>
<feature type="non-terminal residue" evidence="2">
    <location>
        <position position="76"/>
    </location>
</feature>
<feature type="region of interest" description="Disordered" evidence="1">
    <location>
        <begin position="19"/>
        <end position="49"/>
    </location>
</feature>
<feature type="non-terminal residue" evidence="2">
    <location>
        <position position="1"/>
    </location>
</feature>
<keyword evidence="3" id="KW-1185">Reference proteome</keyword>
<reference evidence="2 3" key="1">
    <citation type="journal article" date="2021" name="Elife">
        <title>Chloroplast acquisition without the gene transfer in kleptoplastic sea slugs, Plakobranchus ocellatus.</title>
        <authorList>
            <person name="Maeda T."/>
            <person name="Takahashi S."/>
            <person name="Yoshida T."/>
            <person name="Shimamura S."/>
            <person name="Takaki Y."/>
            <person name="Nagai Y."/>
            <person name="Toyoda A."/>
            <person name="Suzuki Y."/>
            <person name="Arimoto A."/>
            <person name="Ishii H."/>
            <person name="Satoh N."/>
            <person name="Nishiyama T."/>
            <person name="Hasebe M."/>
            <person name="Maruyama T."/>
            <person name="Minagawa J."/>
            <person name="Obokata J."/>
            <person name="Shigenobu S."/>
        </authorList>
    </citation>
    <scope>NUCLEOTIDE SEQUENCE [LARGE SCALE GENOMIC DNA]</scope>
</reference>
<evidence type="ECO:0000313" key="2">
    <source>
        <dbReference type="EMBL" id="GFR58058.1"/>
    </source>
</evidence>
<dbReference type="EMBL" id="BMAT01003584">
    <property type="protein sequence ID" value="GFR58058.1"/>
    <property type="molecule type" value="Genomic_DNA"/>
</dbReference>
<protein>
    <submittedName>
        <fullName evidence="2">Uncharacterized protein</fullName>
    </submittedName>
</protein>
<organism evidence="2 3">
    <name type="scientific">Elysia marginata</name>
    <dbReference type="NCBI Taxonomy" id="1093978"/>
    <lineage>
        <taxon>Eukaryota</taxon>
        <taxon>Metazoa</taxon>
        <taxon>Spiralia</taxon>
        <taxon>Lophotrochozoa</taxon>
        <taxon>Mollusca</taxon>
        <taxon>Gastropoda</taxon>
        <taxon>Heterobranchia</taxon>
        <taxon>Euthyneura</taxon>
        <taxon>Panpulmonata</taxon>
        <taxon>Sacoglossa</taxon>
        <taxon>Placobranchoidea</taxon>
        <taxon>Plakobranchidae</taxon>
        <taxon>Elysia</taxon>
    </lineage>
</organism>
<accession>A0AAV4EAP7</accession>
<sequence length="76" mass="8315">SGDIWGTFTKVHIIQTNTTSMSNKRGDKETQAFDDNAPGYDSTEESTPNLLTKSLANSLPLRKANLDLLMPFMPAA</sequence>
<evidence type="ECO:0000256" key="1">
    <source>
        <dbReference type="SAM" id="MobiDB-lite"/>
    </source>
</evidence>
<proteinExistence type="predicted"/>
<comment type="caution">
    <text evidence="2">The sequence shown here is derived from an EMBL/GenBank/DDBJ whole genome shotgun (WGS) entry which is preliminary data.</text>
</comment>
<dbReference type="AlphaFoldDB" id="A0AAV4EAP7"/>